<keyword evidence="9" id="KW-1185">Reference proteome</keyword>
<dbReference type="PANTHER" id="PTHR33452:SF1">
    <property type="entry name" value="INNER MEMBRANE PROTEIN YPHA-RELATED"/>
    <property type="match status" value="1"/>
</dbReference>
<keyword evidence="4 7" id="KW-0812">Transmembrane</keyword>
<keyword evidence="5 7" id="KW-1133">Transmembrane helix</keyword>
<dbReference type="PANTHER" id="PTHR33452">
    <property type="entry name" value="OXIDOREDUCTASE CATD-RELATED"/>
    <property type="match status" value="1"/>
</dbReference>
<evidence type="ECO:0000256" key="6">
    <source>
        <dbReference type="ARBA" id="ARBA00023136"/>
    </source>
</evidence>
<name>A0ABS1JQN3_9BURK</name>
<proteinExistence type="inferred from homology"/>
<evidence type="ECO:0000256" key="5">
    <source>
        <dbReference type="ARBA" id="ARBA00022989"/>
    </source>
</evidence>
<evidence type="ECO:0000256" key="4">
    <source>
        <dbReference type="ARBA" id="ARBA00022692"/>
    </source>
</evidence>
<evidence type="ECO:0000256" key="3">
    <source>
        <dbReference type="ARBA" id="ARBA00022475"/>
    </source>
</evidence>
<feature type="transmembrane region" description="Helical" evidence="7">
    <location>
        <begin position="125"/>
        <end position="148"/>
    </location>
</feature>
<evidence type="ECO:0000256" key="2">
    <source>
        <dbReference type="ARBA" id="ARBA00006679"/>
    </source>
</evidence>
<evidence type="ECO:0000313" key="8">
    <source>
        <dbReference type="EMBL" id="MBL0425880.1"/>
    </source>
</evidence>
<dbReference type="Proteomes" id="UP000622707">
    <property type="component" value="Unassembled WGS sequence"/>
</dbReference>
<dbReference type="Pfam" id="PF07681">
    <property type="entry name" value="DoxX"/>
    <property type="match status" value="1"/>
</dbReference>
<evidence type="ECO:0000256" key="1">
    <source>
        <dbReference type="ARBA" id="ARBA00004651"/>
    </source>
</evidence>
<feature type="transmembrane region" description="Helical" evidence="7">
    <location>
        <begin position="33"/>
        <end position="58"/>
    </location>
</feature>
<feature type="transmembrane region" description="Helical" evidence="7">
    <location>
        <begin position="92"/>
        <end position="113"/>
    </location>
</feature>
<comment type="subcellular location">
    <subcellularLocation>
        <location evidence="1">Cell membrane</location>
        <topology evidence="1">Multi-pass membrane protein</topology>
    </subcellularLocation>
</comment>
<dbReference type="InterPro" id="IPR051907">
    <property type="entry name" value="DoxX-like_oxidoreductase"/>
</dbReference>
<keyword evidence="3" id="KW-1003">Cell membrane</keyword>
<comment type="similarity">
    <text evidence="2">Belongs to the DoxX family.</text>
</comment>
<dbReference type="RefSeq" id="WP_201689800.1">
    <property type="nucleotide sequence ID" value="NZ_JAEQND010000006.1"/>
</dbReference>
<reference evidence="8 9" key="1">
    <citation type="journal article" date="2017" name="Int. J. Syst. Evol. Microbiol.">
        <title>Ramlibacter alkalitolerans sp. nov., alkali-tolerant bacterium isolated from soil of ginseng.</title>
        <authorList>
            <person name="Lee D.H."/>
            <person name="Cha C.J."/>
        </authorList>
    </citation>
    <scope>NUCLEOTIDE SEQUENCE [LARGE SCALE GENOMIC DNA]</scope>
    <source>
        <strain evidence="8 9">KACC 19305</strain>
    </source>
</reference>
<evidence type="ECO:0000256" key="7">
    <source>
        <dbReference type="SAM" id="Phobius"/>
    </source>
</evidence>
<evidence type="ECO:0000313" key="9">
    <source>
        <dbReference type="Proteomes" id="UP000622707"/>
    </source>
</evidence>
<sequence>MATLTSPQSGYSVNTEAAAVTPAQNALALIGRVLIALLFIPSGWGKIAGFSGLVGYISSKGVPLPEVCAAIAIATELGLGLLLLVGFKVRWVALLMAIFVLVITPIFHNYWAVPEAQLMAQKMNFFKNMAIAGGLLAFAAFGGGTFSVDGRRRD</sequence>
<comment type="caution">
    <text evidence="8">The sequence shown here is derived from an EMBL/GenBank/DDBJ whole genome shotgun (WGS) entry which is preliminary data.</text>
</comment>
<protein>
    <submittedName>
        <fullName evidence="8">DoxX family protein</fullName>
    </submittedName>
</protein>
<keyword evidence="6 7" id="KW-0472">Membrane</keyword>
<dbReference type="EMBL" id="JAEQND010000006">
    <property type="protein sequence ID" value="MBL0425880.1"/>
    <property type="molecule type" value="Genomic_DNA"/>
</dbReference>
<feature type="transmembrane region" description="Helical" evidence="7">
    <location>
        <begin position="64"/>
        <end position="85"/>
    </location>
</feature>
<accession>A0ABS1JQN3</accession>
<organism evidence="8 9">
    <name type="scientific">Ramlibacter alkalitolerans</name>
    <dbReference type="NCBI Taxonomy" id="2039631"/>
    <lineage>
        <taxon>Bacteria</taxon>
        <taxon>Pseudomonadati</taxon>
        <taxon>Pseudomonadota</taxon>
        <taxon>Betaproteobacteria</taxon>
        <taxon>Burkholderiales</taxon>
        <taxon>Comamonadaceae</taxon>
        <taxon>Ramlibacter</taxon>
    </lineage>
</organism>
<gene>
    <name evidence="8" type="ORF">JI746_12245</name>
</gene>
<dbReference type="InterPro" id="IPR032808">
    <property type="entry name" value="DoxX"/>
</dbReference>